<comment type="caution">
    <text evidence="1">The sequence shown here is derived from an EMBL/GenBank/DDBJ whole genome shotgun (WGS) entry which is preliminary data.</text>
</comment>
<name>A0ABQ5U864_9PROT</name>
<accession>A0ABQ5U864</accession>
<gene>
    <name evidence="1" type="ORF">GCM10007924_27330</name>
</gene>
<dbReference type="Pfam" id="PF18906">
    <property type="entry name" value="Phage_tube_2"/>
    <property type="match status" value="1"/>
</dbReference>
<protein>
    <recommendedName>
        <fullName evidence="3">AsmA-like C-terminal domain-containing protein</fullName>
    </recommendedName>
</protein>
<keyword evidence="2" id="KW-1185">Reference proteome</keyword>
<dbReference type="InterPro" id="IPR044000">
    <property type="entry name" value="Phage_tube_2"/>
</dbReference>
<dbReference type="RefSeq" id="WP_169561579.1">
    <property type="nucleotide sequence ID" value="NZ_BSNF01000008.1"/>
</dbReference>
<evidence type="ECO:0000313" key="1">
    <source>
        <dbReference type="EMBL" id="GLQ07512.1"/>
    </source>
</evidence>
<reference evidence="1" key="2">
    <citation type="submission" date="2023-01" db="EMBL/GenBank/DDBJ databases">
        <title>Draft genome sequence of Sneathiella chinensis strain NBRC 103408.</title>
        <authorList>
            <person name="Sun Q."/>
            <person name="Mori K."/>
        </authorList>
    </citation>
    <scope>NUCLEOTIDE SEQUENCE</scope>
    <source>
        <strain evidence="1">NBRC 103408</strain>
    </source>
</reference>
<evidence type="ECO:0000313" key="2">
    <source>
        <dbReference type="Proteomes" id="UP001161409"/>
    </source>
</evidence>
<dbReference type="Proteomes" id="UP001161409">
    <property type="component" value="Unassembled WGS sequence"/>
</dbReference>
<organism evidence="1 2">
    <name type="scientific">Sneathiella chinensis</name>
    <dbReference type="NCBI Taxonomy" id="349750"/>
    <lineage>
        <taxon>Bacteria</taxon>
        <taxon>Pseudomonadati</taxon>
        <taxon>Pseudomonadota</taxon>
        <taxon>Alphaproteobacteria</taxon>
        <taxon>Sneathiellales</taxon>
        <taxon>Sneathiellaceae</taxon>
        <taxon>Sneathiella</taxon>
    </lineage>
</organism>
<reference evidence="1" key="1">
    <citation type="journal article" date="2014" name="Int. J. Syst. Evol. Microbiol.">
        <title>Complete genome of a new Firmicutes species belonging to the dominant human colonic microbiota ('Ruminococcus bicirculans') reveals two chromosomes and a selective capacity to utilize plant glucans.</title>
        <authorList>
            <consortium name="NISC Comparative Sequencing Program"/>
            <person name="Wegmann U."/>
            <person name="Louis P."/>
            <person name="Goesmann A."/>
            <person name="Henrissat B."/>
            <person name="Duncan S.H."/>
            <person name="Flint H.J."/>
        </authorList>
    </citation>
    <scope>NUCLEOTIDE SEQUENCE</scope>
    <source>
        <strain evidence="1">NBRC 103408</strain>
    </source>
</reference>
<sequence>MIFASQSRHLLGIVAEDVAGTTPPSPEITPLRHTGCDLTLSKETVESDEIRSDRQIGHFNHGRKSVAGDIDFELSFGSFDSLLEGAFCASWSGNVLKTGSEEKSFTIERGFPDIQQYQRFTGCVVNQMALTVQPDSLVSGRFGIMGRDMMPAAAALDPSPGPTLSAAPMDGFGGSVSEGGAPLAEVAGLDLKIENGFEAAHVLGSDVAGAMTYGRSRVSGEMTVWFENRALIDKFLGKVPSRLALTLNGEGGGYEILLPNILYSGADIPVKGGRGAILTLPFIALHDGVLGSNIQITRIPA</sequence>
<dbReference type="EMBL" id="BSNF01000008">
    <property type="protein sequence ID" value="GLQ07512.1"/>
    <property type="molecule type" value="Genomic_DNA"/>
</dbReference>
<evidence type="ECO:0008006" key="3">
    <source>
        <dbReference type="Google" id="ProtNLM"/>
    </source>
</evidence>
<proteinExistence type="predicted"/>